<feature type="compositionally biased region" description="Polar residues" evidence="1">
    <location>
        <begin position="20"/>
        <end position="31"/>
    </location>
</feature>
<evidence type="ECO:0000313" key="2">
    <source>
        <dbReference type="EMBL" id="JAS78272.1"/>
    </source>
</evidence>
<protein>
    <recommendedName>
        <fullName evidence="3">PiggyBac transposable element-derived protein domain-containing protein</fullName>
    </recommendedName>
</protein>
<sequence length="135" mass="14790">YKPSGNESSDSDEPDDGLENSVSICNASSCLPDNDVPGPSGLQNMDNATPPLSPPTQLATTRGKKPPRVELQWDELPEMKTFLFNQPTGLKVPLPGNNPIDYFQLVIDDCFLLSIIRETNLYAVDVFLNGNLKPK</sequence>
<evidence type="ECO:0000256" key="1">
    <source>
        <dbReference type="SAM" id="MobiDB-lite"/>
    </source>
</evidence>
<feature type="non-terminal residue" evidence="2">
    <location>
        <position position="1"/>
    </location>
</feature>
<gene>
    <name evidence="2" type="ORF">g.57217</name>
</gene>
<feature type="region of interest" description="Disordered" evidence="1">
    <location>
        <begin position="1"/>
        <end position="67"/>
    </location>
</feature>
<accession>A0A1B6HUC5</accession>
<organism evidence="2">
    <name type="scientific">Homalodisca liturata</name>
    <dbReference type="NCBI Taxonomy" id="320908"/>
    <lineage>
        <taxon>Eukaryota</taxon>
        <taxon>Metazoa</taxon>
        <taxon>Ecdysozoa</taxon>
        <taxon>Arthropoda</taxon>
        <taxon>Hexapoda</taxon>
        <taxon>Insecta</taxon>
        <taxon>Pterygota</taxon>
        <taxon>Neoptera</taxon>
        <taxon>Paraneoptera</taxon>
        <taxon>Hemiptera</taxon>
        <taxon>Auchenorrhyncha</taxon>
        <taxon>Membracoidea</taxon>
        <taxon>Cicadellidae</taxon>
        <taxon>Cicadellinae</taxon>
        <taxon>Proconiini</taxon>
        <taxon>Homalodisca</taxon>
    </lineage>
</organism>
<reference evidence="2" key="1">
    <citation type="submission" date="2015-11" db="EMBL/GenBank/DDBJ databases">
        <title>De novo transcriptome assembly of four potential Pierce s Disease insect vectors from Arizona vineyards.</title>
        <authorList>
            <person name="Tassone E.E."/>
        </authorList>
    </citation>
    <scope>NUCLEOTIDE SEQUENCE</scope>
</reference>
<name>A0A1B6HUC5_9HEMI</name>
<feature type="compositionally biased region" description="Acidic residues" evidence="1">
    <location>
        <begin position="9"/>
        <end position="18"/>
    </location>
</feature>
<dbReference type="EMBL" id="GECU01029434">
    <property type="protein sequence ID" value="JAS78272.1"/>
    <property type="molecule type" value="Transcribed_RNA"/>
</dbReference>
<feature type="non-terminal residue" evidence="2">
    <location>
        <position position="135"/>
    </location>
</feature>
<dbReference type="AlphaFoldDB" id="A0A1B6HUC5"/>
<evidence type="ECO:0008006" key="3">
    <source>
        <dbReference type="Google" id="ProtNLM"/>
    </source>
</evidence>
<proteinExistence type="predicted"/>